<evidence type="ECO:0000256" key="7">
    <source>
        <dbReference type="SAM" id="SignalP"/>
    </source>
</evidence>
<evidence type="ECO:0000256" key="1">
    <source>
        <dbReference type="ARBA" id="ARBA00004613"/>
    </source>
</evidence>
<keyword evidence="5 6" id="KW-0325">Glycoprotein</keyword>
<name>A0A6M2E3B4_9ACAR</name>
<comment type="function">
    <text evidence="6">Salivary chemokine-binding protein which binds to host chemokines.</text>
</comment>
<dbReference type="Gene3D" id="2.30.130.100">
    <property type="match status" value="1"/>
</dbReference>
<evidence type="ECO:0000256" key="5">
    <source>
        <dbReference type="ARBA" id="ARBA00023180"/>
    </source>
</evidence>
<comment type="subcellular location">
    <subcellularLocation>
        <location evidence="1 6">Secreted</location>
    </subcellularLocation>
</comment>
<proteinExistence type="predicted"/>
<keyword evidence="3 6" id="KW-0732">Signal</keyword>
<evidence type="ECO:0000256" key="3">
    <source>
        <dbReference type="ARBA" id="ARBA00022729"/>
    </source>
</evidence>
<evidence type="ECO:0000256" key="4">
    <source>
        <dbReference type="ARBA" id="ARBA00023157"/>
    </source>
</evidence>
<dbReference type="GO" id="GO:0019957">
    <property type="term" value="F:C-C chemokine binding"/>
    <property type="evidence" value="ECO:0007669"/>
    <property type="project" value="InterPro"/>
</dbReference>
<evidence type="ECO:0000256" key="6">
    <source>
        <dbReference type="RuleBase" id="RU369006"/>
    </source>
</evidence>
<feature type="signal peptide" evidence="7">
    <location>
        <begin position="1"/>
        <end position="16"/>
    </location>
</feature>
<evidence type="ECO:0000256" key="2">
    <source>
        <dbReference type="ARBA" id="ARBA00022525"/>
    </source>
</evidence>
<keyword evidence="4 6" id="KW-1015">Disulfide bond</keyword>
<dbReference type="InterPro" id="IPR045797">
    <property type="entry name" value="EVA_Class_A"/>
</dbReference>
<dbReference type="EMBL" id="GIDH01000999">
    <property type="protein sequence ID" value="NOV52942.1"/>
    <property type="molecule type" value="Transcribed_RNA"/>
</dbReference>
<dbReference type="GO" id="GO:0005576">
    <property type="term" value="C:extracellular region"/>
    <property type="evidence" value="ECO:0007669"/>
    <property type="project" value="UniProtKB-SubCell"/>
</dbReference>
<reference evidence="8" key="1">
    <citation type="submission" date="2019-12" db="EMBL/GenBank/DDBJ databases">
        <title>The sialotranscriptome of the gopher-tortoise tick, Amblyomma tuberculatum.</title>
        <authorList>
            <person name="Karim S."/>
            <person name="Andersen J."/>
            <person name="Kumar D."/>
            <person name="Adamson S."/>
            <person name="Ennen J."/>
            <person name="Qualis C.P."/>
            <person name="Ribeiro J.M.C."/>
        </authorList>
    </citation>
    <scope>NUCLEOTIDE SEQUENCE</scope>
    <source>
        <strain evidence="8">Removed</strain>
        <tissue evidence="8">Salivary glands</tissue>
    </source>
</reference>
<dbReference type="Pfam" id="PF19429">
    <property type="entry name" value="EVA_Class_A"/>
    <property type="match status" value="1"/>
</dbReference>
<feature type="chain" id="PRO_5027086758" description="Evasin" evidence="7">
    <location>
        <begin position="17"/>
        <end position="140"/>
    </location>
</feature>
<evidence type="ECO:0000313" key="8">
    <source>
        <dbReference type="EMBL" id="NOV52942.1"/>
    </source>
</evidence>
<accession>A0A6M2E3B4</accession>
<organism evidence="8">
    <name type="scientific">Amblyomma tuberculatum</name>
    <dbReference type="NCBI Taxonomy" id="48802"/>
    <lineage>
        <taxon>Eukaryota</taxon>
        <taxon>Metazoa</taxon>
        <taxon>Ecdysozoa</taxon>
        <taxon>Arthropoda</taxon>
        <taxon>Chelicerata</taxon>
        <taxon>Arachnida</taxon>
        <taxon>Acari</taxon>
        <taxon>Parasitiformes</taxon>
        <taxon>Ixodida</taxon>
        <taxon>Ixodoidea</taxon>
        <taxon>Ixodidae</taxon>
        <taxon>Amblyomminae</taxon>
        <taxon>Amblyomma</taxon>
    </lineage>
</organism>
<dbReference type="AlphaFoldDB" id="A0A6M2E3B4"/>
<keyword evidence="2 6" id="KW-0964">Secreted</keyword>
<sequence>MMLLWIFALAIGTVASTEKGNVGVVQGCGESPNPSVKPGENNYGLVTDVNSCERKVLLLGKFELAASCIIRCPLKNYSYPLPDGTRCLKLQKKNFLQERKDTSPRICRPGYCENGVCKPIRYRRKQVRCTVPKNRRDLRE</sequence>
<protein>
    <recommendedName>
        <fullName evidence="6">Evasin</fullName>
    </recommendedName>
</protein>